<protein>
    <submittedName>
        <fullName evidence="1">Uncharacterized protein</fullName>
    </submittedName>
</protein>
<proteinExistence type="predicted"/>
<evidence type="ECO:0000313" key="1">
    <source>
        <dbReference type="EMBL" id="KAG7447091.1"/>
    </source>
</evidence>
<name>A0A9P7VTA2_9AGAR</name>
<dbReference type="RefSeq" id="XP_043040591.1">
    <property type="nucleotide sequence ID" value="XM_043177058.1"/>
</dbReference>
<gene>
    <name evidence="1" type="ORF">BT62DRAFT_1004668</name>
</gene>
<keyword evidence="2" id="KW-1185">Reference proteome</keyword>
<sequence length="168" mass="18594">MSLPTSNTSYRAQTSDDSCFPLNEDLLKGASPEERLEHLVKEINMHHIAHRLRCCLTSVISSRLSLPQSNSSFSDTHYLGTLSNKQDDFAGASPGFPSKSQELSEDTYLFRRVETVHQSETGTVLSPICDIRSSSSKLIISSIRSTIRLEDESEPSQCGCSKARPGER</sequence>
<dbReference type="EMBL" id="MU250532">
    <property type="protein sequence ID" value="KAG7447091.1"/>
    <property type="molecule type" value="Genomic_DNA"/>
</dbReference>
<organism evidence="1 2">
    <name type="scientific">Guyanagaster necrorhizus</name>
    <dbReference type="NCBI Taxonomy" id="856835"/>
    <lineage>
        <taxon>Eukaryota</taxon>
        <taxon>Fungi</taxon>
        <taxon>Dikarya</taxon>
        <taxon>Basidiomycota</taxon>
        <taxon>Agaricomycotina</taxon>
        <taxon>Agaricomycetes</taxon>
        <taxon>Agaricomycetidae</taxon>
        <taxon>Agaricales</taxon>
        <taxon>Marasmiineae</taxon>
        <taxon>Physalacriaceae</taxon>
        <taxon>Guyanagaster</taxon>
    </lineage>
</organism>
<dbReference type="GeneID" id="66099345"/>
<evidence type="ECO:0000313" key="2">
    <source>
        <dbReference type="Proteomes" id="UP000812287"/>
    </source>
</evidence>
<comment type="caution">
    <text evidence="1">The sequence shown here is derived from an EMBL/GenBank/DDBJ whole genome shotgun (WGS) entry which is preliminary data.</text>
</comment>
<accession>A0A9P7VTA2</accession>
<reference evidence="1" key="1">
    <citation type="submission" date="2020-11" db="EMBL/GenBank/DDBJ databases">
        <title>Adaptations for nitrogen fixation in a non-lichenized fungal sporocarp promotes dispersal by wood-feeding termites.</title>
        <authorList>
            <consortium name="DOE Joint Genome Institute"/>
            <person name="Koch R.A."/>
            <person name="Yoon G."/>
            <person name="Arayal U."/>
            <person name="Lail K."/>
            <person name="Amirebrahimi M."/>
            <person name="Labutti K."/>
            <person name="Lipzen A."/>
            <person name="Riley R."/>
            <person name="Barry K."/>
            <person name="Henrissat B."/>
            <person name="Grigoriev I.V."/>
            <person name="Herr J.R."/>
            <person name="Aime M.C."/>
        </authorList>
    </citation>
    <scope>NUCLEOTIDE SEQUENCE</scope>
    <source>
        <strain evidence="1">MCA 3950</strain>
    </source>
</reference>
<dbReference type="AlphaFoldDB" id="A0A9P7VTA2"/>
<dbReference type="Proteomes" id="UP000812287">
    <property type="component" value="Unassembled WGS sequence"/>
</dbReference>